<gene>
    <name evidence="8" type="ORF">SETTUDRAFT_43128</name>
</gene>
<organism evidence="8 9">
    <name type="scientific">Exserohilum turcicum (strain 28A)</name>
    <name type="common">Northern leaf blight fungus</name>
    <name type="synonym">Setosphaeria turcica</name>
    <dbReference type="NCBI Taxonomy" id="671987"/>
    <lineage>
        <taxon>Eukaryota</taxon>
        <taxon>Fungi</taxon>
        <taxon>Dikarya</taxon>
        <taxon>Ascomycota</taxon>
        <taxon>Pezizomycotina</taxon>
        <taxon>Dothideomycetes</taxon>
        <taxon>Pleosporomycetidae</taxon>
        <taxon>Pleosporales</taxon>
        <taxon>Pleosporineae</taxon>
        <taxon>Pleosporaceae</taxon>
        <taxon>Exserohilum</taxon>
    </lineage>
</organism>
<dbReference type="RefSeq" id="XP_008028864.1">
    <property type="nucleotide sequence ID" value="XM_008030673.1"/>
</dbReference>
<dbReference type="eggNOG" id="KOG0158">
    <property type="taxonomic scope" value="Eukaryota"/>
</dbReference>
<protein>
    <recommendedName>
        <fullName evidence="10">Cytochrome P450 monooxygenase</fullName>
    </recommendedName>
</protein>
<accession>R0IDR8</accession>
<dbReference type="PANTHER" id="PTHR24305">
    <property type="entry name" value="CYTOCHROME P450"/>
    <property type="match status" value="1"/>
</dbReference>
<dbReference type="SUPFAM" id="SSF48264">
    <property type="entry name" value="Cytochrome P450"/>
    <property type="match status" value="1"/>
</dbReference>
<keyword evidence="9" id="KW-1185">Reference proteome</keyword>
<keyword evidence="7" id="KW-0560">Oxidoreductase</keyword>
<dbReference type="PRINTS" id="PR00463">
    <property type="entry name" value="EP450I"/>
</dbReference>
<dbReference type="InterPro" id="IPR017972">
    <property type="entry name" value="Cyt_P450_CS"/>
</dbReference>
<evidence type="ECO:0000256" key="2">
    <source>
        <dbReference type="ARBA" id="ARBA00010617"/>
    </source>
</evidence>
<evidence type="ECO:0000256" key="7">
    <source>
        <dbReference type="RuleBase" id="RU000461"/>
    </source>
</evidence>
<dbReference type="HOGENOM" id="CLU_001570_14_11_1"/>
<reference evidence="8 9" key="1">
    <citation type="journal article" date="2012" name="PLoS Pathog.">
        <title>Diverse lifestyles and strategies of plant pathogenesis encoded in the genomes of eighteen Dothideomycetes fungi.</title>
        <authorList>
            <person name="Ohm R.A."/>
            <person name="Feau N."/>
            <person name="Henrissat B."/>
            <person name="Schoch C.L."/>
            <person name="Horwitz B.A."/>
            <person name="Barry K.W."/>
            <person name="Condon B.J."/>
            <person name="Copeland A.C."/>
            <person name="Dhillon B."/>
            <person name="Glaser F."/>
            <person name="Hesse C.N."/>
            <person name="Kosti I."/>
            <person name="LaButti K."/>
            <person name="Lindquist E.A."/>
            <person name="Lucas S."/>
            <person name="Salamov A.A."/>
            <person name="Bradshaw R.E."/>
            <person name="Ciuffetti L."/>
            <person name="Hamelin R.C."/>
            <person name="Kema G.H.J."/>
            <person name="Lawrence C."/>
            <person name="Scott J.A."/>
            <person name="Spatafora J.W."/>
            <person name="Turgeon B.G."/>
            <person name="de Wit P.J.G.M."/>
            <person name="Zhong S."/>
            <person name="Goodwin S.B."/>
            <person name="Grigoriev I.V."/>
        </authorList>
    </citation>
    <scope>NUCLEOTIDE SEQUENCE [LARGE SCALE GENOMIC DNA]</scope>
    <source>
        <strain evidence="9">28A</strain>
    </source>
</reference>
<dbReference type="GO" id="GO:0004497">
    <property type="term" value="F:monooxygenase activity"/>
    <property type="evidence" value="ECO:0007669"/>
    <property type="project" value="UniProtKB-KW"/>
</dbReference>
<evidence type="ECO:0000256" key="3">
    <source>
        <dbReference type="ARBA" id="ARBA00022617"/>
    </source>
</evidence>
<name>R0IDR8_EXST2</name>
<feature type="binding site" description="axial binding residue" evidence="6">
    <location>
        <position position="438"/>
    </location>
    <ligand>
        <name>heme</name>
        <dbReference type="ChEBI" id="CHEBI:30413"/>
    </ligand>
    <ligandPart>
        <name>Fe</name>
        <dbReference type="ChEBI" id="CHEBI:18248"/>
    </ligandPart>
</feature>
<keyword evidence="7" id="KW-0503">Monooxygenase</keyword>
<dbReference type="PRINTS" id="PR00385">
    <property type="entry name" value="P450"/>
</dbReference>
<reference evidence="8 9" key="2">
    <citation type="journal article" date="2013" name="PLoS Genet.">
        <title>Comparative genome structure, secondary metabolite, and effector coding capacity across Cochliobolus pathogens.</title>
        <authorList>
            <person name="Condon B.J."/>
            <person name="Leng Y."/>
            <person name="Wu D."/>
            <person name="Bushley K.E."/>
            <person name="Ohm R.A."/>
            <person name="Otillar R."/>
            <person name="Martin J."/>
            <person name="Schackwitz W."/>
            <person name="Grimwood J."/>
            <person name="MohdZainudin N."/>
            <person name="Xue C."/>
            <person name="Wang R."/>
            <person name="Manning V.A."/>
            <person name="Dhillon B."/>
            <person name="Tu Z.J."/>
            <person name="Steffenson B.J."/>
            <person name="Salamov A."/>
            <person name="Sun H."/>
            <person name="Lowry S."/>
            <person name="LaButti K."/>
            <person name="Han J."/>
            <person name="Copeland A."/>
            <person name="Lindquist E."/>
            <person name="Barry K."/>
            <person name="Schmutz J."/>
            <person name="Baker S.E."/>
            <person name="Ciuffetti L.M."/>
            <person name="Grigoriev I.V."/>
            <person name="Zhong S."/>
            <person name="Turgeon B.G."/>
        </authorList>
    </citation>
    <scope>NUCLEOTIDE SEQUENCE [LARGE SCALE GENOMIC DNA]</scope>
    <source>
        <strain evidence="9">28A</strain>
    </source>
</reference>
<dbReference type="CDD" id="cd11058">
    <property type="entry name" value="CYP60B-like"/>
    <property type="match status" value="1"/>
</dbReference>
<evidence type="ECO:0000256" key="5">
    <source>
        <dbReference type="ARBA" id="ARBA00023004"/>
    </source>
</evidence>
<dbReference type="InterPro" id="IPR036396">
    <property type="entry name" value="Cyt_P450_sf"/>
</dbReference>
<keyword evidence="3 6" id="KW-0349">Heme</keyword>
<dbReference type="Proteomes" id="UP000016935">
    <property type="component" value="Unassembled WGS sequence"/>
</dbReference>
<evidence type="ECO:0000256" key="1">
    <source>
        <dbReference type="ARBA" id="ARBA00001971"/>
    </source>
</evidence>
<evidence type="ECO:0000256" key="6">
    <source>
        <dbReference type="PIRSR" id="PIRSR602401-1"/>
    </source>
</evidence>
<dbReference type="InterPro" id="IPR001128">
    <property type="entry name" value="Cyt_P450"/>
</dbReference>
<dbReference type="Gene3D" id="1.10.630.10">
    <property type="entry name" value="Cytochrome P450"/>
    <property type="match status" value="1"/>
</dbReference>
<keyword evidence="4 6" id="KW-0479">Metal-binding</keyword>
<dbReference type="InterPro" id="IPR050121">
    <property type="entry name" value="Cytochrome_P450_monoxygenase"/>
</dbReference>
<dbReference type="Pfam" id="PF00067">
    <property type="entry name" value="p450"/>
    <property type="match status" value="1"/>
</dbReference>
<dbReference type="GeneID" id="19404830"/>
<comment type="cofactor">
    <cofactor evidence="1 6">
        <name>heme</name>
        <dbReference type="ChEBI" id="CHEBI:30413"/>
    </cofactor>
</comment>
<dbReference type="STRING" id="671987.R0IDR8"/>
<evidence type="ECO:0008006" key="10">
    <source>
        <dbReference type="Google" id="ProtNLM"/>
    </source>
</evidence>
<dbReference type="InterPro" id="IPR002401">
    <property type="entry name" value="Cyt_P450_E_grp-I"/>
</dbReference>
<dbReference type="EMBL" id="KB908833">
    <property type="protein sequence ID" value="EOA83286.1"/>
    <property type="molecule type" value="Genomic_DNA"/>
</dbReference>
<sequence length="491" mass="56703">MAVHLALVVASLPITLLLYTVWKLFYNVFLHPLRSFPGPLLARATLLVYNKHIADGDSHFWVKALHDKYGPVVRIAPDELVFSEAGAWKDIYGFKKGQVKDLKFYGTDTVSPHEPGIIRSNDERHAKQRKLFSYAFSDKALSEQQALIQTYANLLCEKLSAKAAKNEKVNLCRWFNHTTFDVMADMTFGESMGLLDGSPNHEWVDNLFEFLQYIVYMRIANYWPSITFIFKALMPKNLKQRLISHQQFTLERVNKRLARTAEKPDIWSFVDNKFGDKEGAVTQNEITATGATFMTAGTETTATELSGLSYLLSQHPDKKQRLMDEIRTTFSSTEEMTLTKLSQLPYLNACIEEGLRYYSPVAVGFPRMVYGDNFQVCDRYVPKRTTISMFQYAVHRSPLSFHRPDEFLPERWLPEGQAEFGNDRKDAFNPFSYGPRNCLGKNMAYHEMRIVLATFMFHFDLELCPESKDWMNQKTYLAWSRPPLMMNLKAR</sequence>
<dbReference type="GO" id="GO:0020037">
    <property type="term" value="F:heme binding"/>
    <property type="evidence" value="ECO:0007669"/>
    <property type="project" value="InterPro"/>
</dbReference>
<dbReference type="OrthoDB" id="1470350at2759"/>
<keyword evidence="5 6" id="KW-0408">Iron</keyword>
<dbReference type="PANTHER" id="PTHR24305:SF210">
    <property type="entry name" value="CYTOCHROME P450 MONOOXYGENASE ASQL-RELATED"/>
    <property type="match status" value="1"/>
</dbReference>
<dbReference type="PROSITE" id="PS00086">
    <property type="entry name" value="CYTOCHROME_P450"/>
    <property type="match status" value="1"/>
</dbReference>
<evidence type="ECO:0000313" key="9">
    <source>
        <dbReference type="Proteomes" id="UP000016935"/>
    </source>
</evidence>
<proteinExistence type="inferred from homology"/>
<dbReference type="GO" id="GO:0005506">
    <property type="term" value="F:iron ion binding"/>
    <property type="evidence" value="ECO:0007669"/>
    <property type="project" value="InterPro"/>
</dbReference>
<evidence type="ECO:0000313" key="8">
    <source>
        <dbReference type="EMBL" id="EOA83286.1"/>
    </source>
</evidence>
<evidence type="ECO:0000256" key="4">
    <source>
        <dbReference type="ARBA" id="ARBA00022723"/>
    </source>
</evidence>
<dbReference type="AlphaFoldDB" id="R0IDR8"/>
<comment type="similarity">
    <text evidence="2 7">Belongs to the cytochrome P450 family.</text>
</comment>
<dbReference type="GO" id="GO:0016705">
    <property type="term" value="F:oxidoreductase activity, acting on paired donors, with incorporation or reduction of molecular oxygen"/>
    <property type="evidence" value="ECO:0007669"/>
    <property type="project" value="InterPro"/>
</dbReference>